<reference evidence="2" key="1">
    <citation type="journal article" date="2019" name="Int. J. Syst. Evol. Microbiol.">
        <title>The Global Catalogue of Microorganisms (GCM) 10K type strain sequencing project: providing services to taxonomists for standard genome sequencing and annotation.</title>
        <authorList>
            <consortium name="The Broad Institute Genomics Platform"/>
            <consortium name="The Broad Institute Genome Sequencing Center for Infectious Disease"/>
            <person name="Wu L."/>
            <person name="Ma J."/>
        </authorList>
    </citation>
    <scope>NUCLEOTIDE SEQUENCE [LARGE SCALE GENOMIC DNA]</scope>
    <source>
        <strain evidence="2">CCUG 49571</strain>
    </source>
</reference>
<gene>
    <name evidence="1" type="primary">yabP</name>
    <name evidence="1" type="ORF">ACFO3S_20235</name>
</gene>
<dbReference type="InterPro" id="IPR038705">
    <property type="entry name" value="YabP_sf"/>
</dbReference>
<dbReference type="InterPro" id="IPR022476">
    <property type="entry name" value="Spore_YabP/YqfC"/>
</dbReference>
<dbReference type="EMBL" id="JBHSEP010000017">
    <property type="protein sequence ID" value="MFC4600584.1"/>
    <property type="molecule type" value="Genomic_DNA"/>
</dbReference>
<organism evidence="1 2">
    <name type="scientific">Cohnella hongkongensis</name>
    <dbReference type="NCBI Taxonomy" id="178337"/>
    <lineage>
        <taxon>Bacteria</taxon>
        <taxon>Bacillati</taxon>
        <taxon>Bacillota</taxon>
        <taxon>Bacilli</taxon>
        <taxon>Bacillales</taxon>
        <taxon>Paenibacillaceae</taxon>
        <taxon>Cohnella</taxon>
    </lineage>
</organism>
<protein>
    <submittedName>
        <fullName evidence="1">Sporulation protein YabP</fullName>
    </submittedName>
</protein>
<comment type="caution">
    <text evidence="1">The sequence shown here is derived from an EMBL/GenBank/DDBJ whole genome shotgun (WGS) entry which is preliminary data.</text>
</comment>
<evidence type="ECO:0000313" key="2">
    <source>
        <dbReference type="Proteomes" id="UP001596028"/>
    </source>
</evidence>
<name>A0ABV9FKA2_9BACL</name>
<dbReference type="Pfam" id="PF07873">
    <property type="entry name" value="YabP"/>
    <property type="match status" value="1"/>
</dbReference>
<accession>A0ABV9FKA2</accession>
<keyword evidence="2" id="KW-1185">Reference proteome</keyword>
<dbReference type="Proteomes" id="UP001596028">
    <property type="component" value="Unassembled WGS sequence"/>
</dbReference>
<evidence type="ECO:0000313" key="1">
    <source>
        <dbReference type="EMBL" id="MFC4600584.1"/>
    </source>
</evidence>
<dbReference type="NCBIfam" id="TIGR02892">
    <property type="entry name" value="spore_yabP"/>
    <property type="match status" value="1"/>
</dbReference>
<dbReference type="RefSeq" id="WP_378099793.1">
    <property type="nucleotide sequence ID" value="NZ_JBHSEP010000017.1"/>
</dbReference>
<sequence length="99" mass="10722">MGGSAVEHAKGAKHQEVRMLNRRSLDITGVSNVDSFDNEEFLLETECGFLTVRGQNLHMKNLSLDQGLVSIEGTIHSLVYLDGSAAGAKSKGLFGKLFK</sequence>
<dbReference type="InterPro" id="IPR012504">
    <property type="entry name" value="Spore_YabP"/>
</dbReference>
<dbReference type="PIRSF" id="PIRSF011576">
    <property type="entry name" value="YabP"/>
    <property type="match status" value="1"/>
</dbReference>
<proteinExistence type="predicted"/>
<dbReference type="Gene3D" id="2.60.40.2000">
    <property type="match status" value="1"/>
</dbReference>